<dbReference type="Proteomes" id="UP000464915">
    <property type="component" value="Chromosome"/>
</dbReference>
<name>A0AB37DIE8_9LACO</name>
<proteinExistence type="predicted"/>
<sequence length="58" mass="6548">MGTWNNLQKGFTVNERLPDTLVDVAVCNVYFGVANIHRQKEQIKKPPCVTLVGYRATI</sequence>
<reference evidence="1 2" key="1">
    <citation type="submission" date="2019-12" db="EMBL/GenBank/DDBJ databases">
        <title>Complete Genome Sequences of Lactobacillus strains, C25 and P38, Isolated from Chicken Cecum.</title>
        <authorList>
            <person name="Hassan H.M."/>
            <person name="Mendoza M."/>
            <person name="Rezvani M."/>
            <person name="Koci M.D."/>
            <person name="Dickey A.N."/>
            <person name="Scholl E.H."/>
        </authorList>
    </citation>
    <scope>NUCLEOTIDE SEQUENCE [LARGE SCALE GENOMIC DNA]</scope>
    <source>
        <strain evidence="1 2">C25</strain>
    </source>
</reference>
<dbReference type="AlphaFoldDB" id="A0AB37DIE8"/>
<organism evidence="1 2">
    <name type="scientific">Lactobacillus crispatus</name>
    <dbReference type="NCBI Taxonomy" id="47770"/>
    <lineage>
        <taxon>Bacteria</taxon>
        <taxon>Bacillati</taxon>
        <taxon>Bacillota</taxon>
        <taxon>Bacilli</taxon>
        <taxon>Lactobacillales</taxon>
        <taxon>Lactobacillaceae</taxon>
        <taxon>Lactobacillus</taxon>
    </lineage>
</organism>
<protein>
    <submittedName>
        <fullName evidence="1">Uncharacterized protein</fullName>
    </submittedName>
</protein>
<dbReference type="EMBL" id="CP047142">
    <property type="protein sequence ID" value="QHQ68894.1"/>
    <property type="molecule type" value="Genomic_DNA"/>
</dbReference>
<evidence type="ECO:0000313" key="1">
    <source>
        <dbReference type="EMBL" id="QHQ68894.1"/>
    </source>
</evidence>
<evidence type="ECO:0000313" key="2">
    <source>
        <dbReference type="Proteomes" id="UP000464915"/>
    </source>
</evidence>
<accession>A0AB37DIE8</accession>
<gene>
    <name evidence="1" type="ORF">GSR61_10300</name>
</gene>